<dbReference type="Pfam" id="PF10271">
    <property type="entry name" value="Tmp39"/>
    <property type="match status" value="2"/>
</dbReference>
<evidence type="ECO:0000256" key="3">
    <source>
        <dbReference type="ARBA" id="ARBA00022692"/>
    </source>
</evidence>
<feature type="transmembrane region" description="Helical" evidence="7">
    <location>
        <begin position="134"/>
        <end position="153"/>
    </location>
</feature>
<feature type="transmembrane region" description="Helical" evidence="7">
    <location>
        <begin position="180"/>
        <end position="201"/>
    </location>
</feature>
<comment type="similarity">
    <text evidence="2">Belongs to the TMEM39 family.</text>
</comment>
<sequence>MSCKENESGPFVVFFLPAVVGCLTILLARRWANSQVNNTSTAISRRRKIIKDPLAKRPLPLIATRMVAPGAKKSSGAAKKGAVPQVSDEDINGKRTRPRLSPSSTTTVNDNKMADNPLPPKHIPFPYIPQDGEMLFEIMSFVFTTVAMGLQFLNLYRTMWWLPHSSTTQAMNFYLIDPHLVAFIVILLCRRLLLSLSLVFFKSMVPPKTLPYVNVGVRMSVLWIVLGAMSWCAYFILVKHPLVKIFYLCYPALIYFILFGVDAGPFLELHRPGTLLMHSCSHEPDAVRAEVELLRQDFNTRVKKILFNSILGAYYSSFVPCCFAQSYLHYDAAAAAQQTGLVWGALCGRYVAQLLPAAHTDAPHRAAKHLGRWAPVTGLSHASDVSEWSSSKWWVRGARVRLADCVYEASAPLVCAHPADAHHTRFYSVFHNPSKLLCLLLCLQLALVAMQLCLLFGTLAWHNFLAVVILLFINYYTLFKMFRDYLVAWKVYKAENMIQDKNVATHSTN</sequence>
<feature type="transmembrane region" description="Helical" evidence="7">
    <location>
        <begin position="12"/>
        <end position="28"/>
    </location>
</feature>
<dbReference type="RefSeq" id="XP_052741177.1">
    <property type="nucleotide sequence ID" value="XM_052885217.1"/>
</dbReference>
<accession>A0ABM3LQ39</accession>
<proteinExistence type="inferred from homology"/>
<keyword evidence="4 7" id="KW-1133">Transmembrane helix</keyword>
<evidence type="ECO:0000313" key="9">
    <source>
        <dbReference type="RefSeq" id="XP_052741177.1"/>
    </source>
</evidence>
<dbReference type="PANTHER" id="PTHR12995">
    <property type="entry name" value="FI21814P1"/>
    <property type="match status" value="1"/>
</dbReference>
<evidence type="ECO:0000313" key="8">
    <source>
        <dbReference type="Proteomes" id="UP001652582"/>
    </source>
</evidence>
<evidence type="ECO:0000256" key="5">
    <source>
        <dbReference type="ARBA" id="ARBA00023136"/>
    </source>
</evidence>
<gene>
    <name evidence="9" type="primary">LOC112058058</name>
</gene>
<evidence type="ECO:0000256" key="1">
    <source>
        <dbReference type="ARBA" id="ARBA00004141"/>
    </source>
</evidence>
<name>A0ABM3LQ39_BICAN</name>
<dbReference type="Proteomes" id="UP001652582">
    <property type="component" value="Chromosome 13"/>
</dbReference>
<evidence type="ECO:0000256" key="4">
    <source>
        <dbReference type="ARBA" id="ARBA00022989"/>
    </source>
</evidence>
<evidence type="ECO:0000256" key="2">
    <source>
        <dbReference type="ARBA" id="ARBA00010737"/>
    </source>
</evidence>
<dbReference type="PROSITE" id="PS51257">
    <property type="entry name" value="PROKAR_LIPOPROTEIN"/>
    <property type="match status" value="1"/>
</dbReference>
<feature type="transmembrane region" description="Helical" evidence="7">
    <location>
        <begin position="221"/>
        <end position="239"/>
    </location>
</feature>
<dbReference type="InterPro" id="IPR019397">
    <property type="entry name" value="Uncharacterised_TMEM39"/>
</dbReference>
<evidence type="ECO:0000256" key="7">
    <source>
        <dbReference type="SAM" id="Phobius"/>
    </source>
</evidence>
<reference evidence="9" key="1">
    <citation type="submission" date="2025-08" db="UniProtKB">
        <authorList>
            <consortium name="RefSeq"/>
        </authorList>
    </citation>
    <scope>IDENTIFICATION</scope>
</reference>
<keyword evidence="5 7" id="KW-0472">Membrane</keyword>
<evidence type="ECO:0000256" key="6">
    <source>
        <dbReference type="SAM" id="MobiDB-lite"/>
    </source>
</evidence>
<feature type="transmembrane region" description="Helical" evidence="7">
    <location>
        <begin position="245"/>
        <end position="267"/>
    </location>
</feature>
<keyword evidence="3 7" id="KW-0812">Transmembrane</keyword>
<protein>
    <submittedName>
        <fullName evidence="9">Transmembrane protein 39A</fullName>
    </submittedName>
</protein>
<feature type="compositionally biased region" description="Low complexity" evidence="6">
    <location>
        <begin position="72"/>
        <end position="82"/>
    </location>
</feature>
<feature type="region of interest" description="Disordered" evidence="6">
    <location>
        <begin position="72"/>
        <end position="115"/>
    </location>
</feature>
<keyword evidence="8" id="KW-1185">Reference proteome</keyword>
<dbReference type="PANTHER" id="PTHR12995:SF4">
    <property type="entry name" value="FI21814P1"/>
    <property type="match status" value="1"/>
</dbReference>
<organism evidence="8 9">
    <name type="scientific">Bicyclus anynana</name>
    <name type="common">Squinting bush brown butterfly</name>
    <dbReference type="NCBI Taxonomy" id="110368"/>
    <lineage>
        <taxon>Eukaryota</taxon>
        <taxon>Metazoa</taxon>
        <taxon>Ecdysozoa</taxon>
        <taxon>Arthropoda</taxon>
        <taxon>Hexapoda</taxon>
        <taxon>Insecta</taxon>
        <taxon>Pterygota</taxon>
        <taxon>Neoptera</taxon>
        <taxon>Endopterygota</taxon>
        <taxon>Lepidoptera</taxon>
        <taxon>Glossata</taxon>
        <taxon>Ditrysia</taxon>
        <taxon>Papilionoidea</taxon>
        <taxon>Nymphalidae</taxon>
        <taxon>Satyrinae</taxon>
        <taxon>Satyrini</taxon>
        <taxon>Mycalesina</taxon>
        <taxon>Bicyclus</taxon>
    </lineage>
</organism>
<dbReference type="GeneID" id="112058058"/>
<comment type="subcellular location">
    <subcellularLocation>
        <location evidence="1">Membrane</location>
        <topology evidence="1">Multi-pass membrane protein</topology>
    </subcellularLocation>
</comment>
<feature type="transmembrane region" description="Helical" evidence="7">
    <location>
        <begin position="464"/>
        <end position="482"/>
    </location>
</feature>